<feature type="region of interest" description="Disordered" evidence="14">
    <location>
        <begin position="919"/>
        <end position="948"/>
    </location>
</feature>
<keyword evidence="5 12" id="KW-0863">Zinc-finger</keyword>
<keyword evidence="9 13" id="KW-0408">Iron</keyword>
<feature type="compositionally biased region" description="Polar residues" evidence="14">
    <location>
        <begin position="1111"/>
        <end position="1120"/>
    </location>
</feature>
<feature type="compositionally biased region" description="Basic residues" evidence="14">
    <location>
        <begin position="21"/>
        <end position="38"/>
    </location>
</feature>
<dbReference type="GO" id="GO:0003677">
    <property type="term" value="F:DNA binding"/>
    <property type="evidence" value="ECO:0007669"/>
    <property type="project" value="InterPro"/>
</dbReference>
<sequence>IDMAHHARPSRLVKKEELSKRKTSQGKKKSSQVKKKPKKTSEKCKNSMQEKNDVKKKQQEKKPPLSSSVRFLRSSVTTALSGTSWVNMEKTDNILFPNQDSLNFSGFTMSLRSRSFSHRLSQTAVLTKTKTVSAQKRLEKRDKYEQETLTILEEKNPDAAEKVLKQDLAQNELTPPKVENPLCDTDIEPSMKCDSQDKKIGKCKSNVSTTNSLPSSHNPEVLEEKYKELHCGWTSSNINTGSLDEGFAQDSHLVPLPSHPDSIIISESNAKVHLKDSGSFGESPLKTAFDLVPAIKECDSNSDTIVTTESKSIVHLDNLGSFVGSHIKTDLDLVPDNQEPDSNSDLNCIRDDSESDTKDVVTVCDPVNLEVQQPIKYIGTETLALDSVYVPVSISNTEKSTESLASTTTMVLKENSGHSSEDSISALPSNIESSTLTCDRDINVHSPVDSKQQYKDSSSQSGSIGINLNSVQDNRSNSISPSEASEPSSFANPAYSYPLSYSSLLPMLEKKKRRRCGVCEPCLRKTNCEECSCCRKRKTSHRICKKRKCEELKKPPPPITLPFEVSKKQMIHLRKIWDPFVKLFKILADLENKPVNGLRPELMECSICGHGEKYRVKTKQTLSFENVQSNEKESMTGLEAEKWTNNEKPSFSTYVNGDIQGTVTDNEHLKNSEERAVSPSELVEPKKLFAQTSRNGIKNLHYPPSESDVSLTKVIVEERADLTDNCRDDNSHSHQTNTANLNNVESTLTTGVCCIHPEKQGNDFLRPKSNCTCKIFQESDNSVLQTNSIEVHVEKDAVKIPNKGGHLENSSLQPTFLSLIKNRNLTIEQVVAIEALTKLSESPLQGCAPDKTGSIERTEQTKSHLLHNYKRDISCSFTSSALKEIKETYLQNEQHLLSRCAHSQKQLLTKTVLYNGQSTFSEPHEKSSNAMGGSNRSHLSPTDTKSLSVLVPNGKSSIKKNSLYDKVSIATCSNSTCSSHQSSNLEILSQFEKDKAYNDLSFKTKSVIKEGGIHSQDEEDVATQLTQLAAIIESNQTSPEQNDVKTSLLSLISHEIQPKHNQDQYLLKKKQSVFIRHNYGSLLVKQKQPTHKKGKTIPWKQRHKKKPQVPDYQQNNQKQQEPLAYQHSELQDIWISSKPLGHTVVRNLKIAASEKKSPRAKVQKALNQSTLLSQQKTRLFLPQTQIKIHRHPPEVPWEKTKDRLFGIDPLKNDIALTSSENEQMFTDKYNNSQVQQTVNVIQTYPLPQTLNQSKQRTHEISDEHQANFQQNTTEQQLDEKLQTLPVTCCEAHLPHTIDNLRNIDCAGEITVLTSTSLGTENPGSIGDLGCSPTKNTLSSFLESPMKFLDTPTKNLIDTPTKKGQSEFPICDCQIIEKDEGPYYTHLGTGPSVAAVREIMENRYGAKGSAVRIEVVVYTGKEGKSSQGCPIAKWVIRRSSDEEKLLCLVRQRAGHHCQTAVIVILILAWEGIPHLLADTLYKELTQSLRKYGCPTSRRCALNEDRTCACQGLDPETCGASFSFGCSWSMYFNGCKFARSKNPRKFRFIRYLVYYLIKEPRPLPCPTHEHLENNLQTLATDVAPVYKKLAPDAFQNQVENEHMGPDCRLGSKDGRPFSGVTACIDFCAHAHKDTHNMHNGSTVVCTLTKEDNRSVGVIPNDEQLHVLPLYKISQTDEFGTEEGLEAKIKAGAIQVLTAFPREVRMLAEPLRATKKKKPDTKKTQVEKQTLVDKKYSAPIKLKNGTPENLSKSSQCLGNKTDALQPGIKMETSDHLYAMKHTSTATKNCSILKQYTASSPFEVDSLHPYSSLTCKPNITAVTDIQQDFSVPYGYFECSSKQPHVTPYIKCKNFDVSVKDYTGILLNEKRNGVPPVLPDVTVSDHPTLKDPLHSLLEHQPDDKQNFGCHQEQICDLETVDEKKRNMPAEPNDSEGKAEEMWSDSEHNFLDDDIGGVAVAPSHGSILIECARRELHATTPIKKPNRSHPTRISLVFYQHKNLNEPKHGLAMWEAKMAERAKEKEKEAERLGIENSDLKSNSKKTKQSSETREIFYEENEFNQIPSRRALTVTQDNVITVSSYALTRVAGPYNHWA</sequence>
<dbReference type="InterPro" id="IPR040175">
    <property type="entry name" value="TET1/2/3"/>
</dbReference>
<evidence type="ECO:0000256" key="4">
    <source>
        <dbReference type="ARBA" id="ARBA00022723"/>
    </source>
</evidence>
<reference evidence="16" key="1">
    <citation type="submission" date="2025-08" db="UniProtKB">
        <authorList>
            <consortium name="Ensembl"/>
        </authorList>
    </citation>
    <scope>IDENTIFICATION</scope>
</reference>
<feature type="region of interest" description="Disordered" evidence="14">
    <location>
        <begin position="332"/>
        <end position="351"/>
    </location>
</feature>
<comment type="catalytic activity">
    <reaction evidence="11 13">
        <text>a 5-hydroxymethyl-2'-deoxycytidine in DNA + 2-oxoglutarate + O2 = a 5-formyl-2'-deoxycytidine in DNA + succinate + CO2 + H2O</text>
        <dbReference type="Rhea" id="RHEA:53828"/>
        <dbReference type="Rhea" id="RHEA-COMP:13315"/>
        <dbReference type="Rhea" id="RHEA-COMP:13656"/>
        <dbReference type="ChEBI" id="CHEBI:15377"/>
        <dbReference type="ChEBI" id="CHEBI:15379"/>
        <dbReference type="ChEBI" id="CHEBI:16526"/>
        <dbReference type="ChEBI" id="CHEBI:16810"/>
        <dbReference type="ChEBI" id="CHEBI:30031"/>
        <dbReference type="ChEBI" id="CHEBI:136731"/>
        <dbReference type="ChEBI" id="CHEBI:137731"/>
        <dbReference type="EC" id="1.14.11.80"/>
    </reaction>
</comment>
<organism evidence="16 17">
    <name type="scientific">Pelusios castaneus</name>
    <name type="common">West African mud turtle</name>
    <dbReference type="NCBI Taxonomy" id="367368"/>
    <lineage>
        <taxon>Eukaryota</taxon>
        <taxon>Metazoa</taxon>
        <taxon>Chordata</taxon>
        <taxon>Craniata</taxon>
        <taxon>Vertebrata</taxon>
        <taxon>Euteleostomi</taxon>
        <taxon>Archelosauria</taxon>
        <taxon>Testudinata</taxon>
        <taxon>Testudines</taxon>
        <taxon>Pleurodira</taxon>
        <taxon>Pelomedusidae</taxon>
        <taxon>Pelusios</taxon>
    </lineage>
</organism>
<evidence type="ECO:0000256" key="9">
    <source>
        <dbReference type="ARBA" id="ARBA00023004"/>
    </source>
</evidence>
<comment type="subcellular location">
    <subcellularLocation>
        <location evidence="1">Chromosome</location>
    </subcellularLocation>
</comment>
<dbReference type="CDD" id="cd18895">
    <property type="entry name" value="TET1"/>
    <property type="match status" value="1"/>
</dbReference>
<feature type="region of interest" description="Disordered" evidence="14">
    <location>
        <begin position="447"/>
        <end position="490"/>
    </location>
</feature>
<evidence type="ECO:0000256" key="7">
    <source>
        <dbReference type="ARBA" id="ARBA00022964"/>
    </source>
</evidence>
<evidence type="ECO:0000256" key="12">
    <source>
        <dbReference type="PROSITE-ProRule" id="PRU00509"/>
    </source>
</evidence>
<dbReference type="GO" id="GO:0005634">
    <property type="term" value="C:nucleus"/>
    <property type="evidence" value="ECO:0007669"/>
    <property type="project" value="UniProtKB-UniRule"/>
</dbReference>
<name>A0A8C8R668_9SAUR</name>
<feature type="region of interest" description="Disordered" evidence="14">
    <location>
        <begin position="1915"/>
        <end position="1935"/>
    </location>
</feature>
<dbReference type="GO" id="GO:0045944">
    <property type="term" value="P:positive regulation of transcription by RNA polymerase II"/>
    <property type="evidence" value="ECO:0007669"/>
    <property type="project" value="TreeGrafter"/>
</dbReference>
<evidence type="ECO:0000256" key="2">
    <source>
        <dbReference type="ARBA" id="ARBA00007502"/>
    </source>
</evidence>
<feature type="compositionally biased region" description="Polar residues" evidence="14">
    <location>
        <begin position="928"/>
        <end position="947"/>
    </location>
</feature>
<evidence type="ECO:0000313" key="17">
    <source>
        <dbReference type="Proteomes" id="UP000694393"/>
    </source>
</evidence>
<keyword evidence="3" id="KW-0158">Chromosome</keyword>
<dbReference type="GO" id="GO:0141166">
    <property type="term" value="P:chromosomal 5-methylcytosine DNA demethylation pathway"/>
    <property type="evidence" value="ECO:0007669"/>
    <property type="project" value="UniProtKB-UniRule"/>
</dbReference>
<evidence type="ECO:0000313" key="16">
    <source>
        <dbReference type="Ensembl" id="ENSPCEP00000000576.1"/>
    </source>
</evidence>
<dbReference type="GO" id="GO:0008270">
    <property type="term" value="F:zinc ion binding"/>
    <property type="evidence" value="ECO:0007669"/>
    <property type="project" value="UniProtKB-UniRule"/>
</dbReference>
<evidence type="ECO:0000256" key="5">
    <source>
        <dbReference type="ARBA" id="ARBA00022771"/>
    </source>
</evidence>
<dbReference type="Proteomes" id="UP000694393">
    <property type="component" value="Unplaced"/>
</dbReference>
<feature type="compositionally biased region" description="Basic residues" evidence="14">
    <location>
        <begin position="1"/>
        <end position="12"/>
    </location>
</feature>
<dbReference type="GO" id="GO:0070579">
    <property type="term" value="F:DNA 5-methylcytosine dioxygenase activity"/>
    <property type="evidence" value="ECO:0007669"/>
    <property type="project" value="UniProtKB-UniRule"/>
</dbReference>
<proteinExistence type="inferred from homology"/>
<feature type="compositionally biased region" description="Basic residues" evidence="14">
    <location>
        <begin position="1088"/>
        <end position="1107"/>
    </location>
</feature>
<dbReference type="InterPro" id="IPR024779">
    <property type="entry name" value="2OGFeDO_JBP1/TET_oxygenase_dom"/>
</dbReference>
<keyword evidence="4 13" id="KW-0479">Metal-binding</keyword>
<evidence type="ECO:0000256" key="8">
    <source>
        <dbReference type="ARBA" id="ARBA00023002"/>
    </source>
</evidence>
<protein>
    <recommendedName>
        <fullName evidence="13">Methylcytosine dioxygenase TET</fullName>
        <ecNumber evidence="13">1.14.11.80</ecNumber>
    </recommendedName>
</protein>
<evidence type="ECO:0000256" key="10">
    <source>
        <dbReference type="ARBA" id="ARBA00047840"/>
    </source>
</evidence>
<evidence type="ECO:0000256" key="11">
    <source>
        <dbReference type="ARBA" id="ARBA00049431"/>
    </source>
</evidence>
<dbReference type="GO" id="GO:0040029">
    <property type="term" value="P:epigenetic regulation of gene expression"/>
    <property type="evidence" value="ECO:0007669"/>
    <property type="project" value="InterPro"/>
</dbReference>
<keyword evidence="7 13" id="KW-0223">Dioxygenase</keyword>
<reference evidence="16" key="2">
    <citation type="submission" date="2025-09" db="UniProtKB">
        <authorList>
            <consortium name="Ensembl"/>
        </authorList>
    </citation>
    <scope>IDENTIFICATION</scope>
</reference>
<feature type="region of interest" description="Disordered" evidence="14">
    <location>
        <begin position="2018"/>
        <end position="2045"/>
    </location>
</feature>
<feature type="compositionally biased region" description="Low complexity" evidence="14">
    <location>
        <begin position="476"/>
        <end position="490"/>
    </location>
</feature>
<keyword evidence="8 13" id="KW-0560">Oxidoreductase</keyword>
<evidence type="ECO:0000256" key="3">
    <source>
        <dbReference type="ARBA" id="ARBA00022454"/>
    </source>
</evidence>
<evidence type="ECO:0000256" key="6">
    <source>
        <dbReference type="ARBA" id="ARBA00022833"/>
    </source>
</evidence>
<feature type="domain" description="CXXC-type" evidence="15">
    <location>
        <begin position="509"/>
        <end position="550"/>
    </location>
</feature>
<dbReference type="EC" id="1.14.11.80" evidence="13"/>
<evidence type="ECO:0000259" key="15">
    <source>
        <dbReference type="PROSITE" id="PS51058"/>
    </source>
</evidence>
<feature type="compositionally biased region" description="Low complexity" evidence="14">
    <location>
        <begin position="449"/>
        <end position="466"/>
    </location>
</feature>
<accession>A0A8C8R668</accession>
<dbReference type="GO" id="GO:0005694">
    <property type="term" value="C:chromosome"/>
    <property type="evidence" value="ECO:0007669"/>
    <property type="project" value="UniProtKB-SubCell"/>
</dbReference>
<comment type="cofactor">
    <cofactor evidence="13">
        <name>Zn(2+)</name>
        <dbReference type="ChEBI" id="CHEBI:29105"/>
    </cofactor>
    <text evidence="13">The zinc ions have a structural role.</text>
</comment>
<keyword evidence="17" id="KW-1185">Reference proteome</keyword>
<comment type="similarity">
    <text evidence="2 13">Belongs to the TET family.</text>
</comment>
<feature type="region of interest" description="Disordered" evidence="14">
    <location>
        <begin position="1"/>
        <end position="69"/>
    </location>
</feature>
<evidence type="ECO:0000256" key="13">
    <source>
        <dbReference type="RuleBase" id="RU367064"/>
    </source>
</evidence>
<dbReference type="SMART" id="SM01333">
    <property type="entry name" value="Tet_JBP"/>
    <property type="match status" value="1"/>
</dbReference>
<evidence type="ECO:0000256" key="1">
    <source>
        <dbReference type="ARBA" id="ARBA00004286"/>
    </source>
</evidence>
<keyword evidence="6 13" id="KW-0862">Zinc</keyword>
<dbReference type="InterPro" id="IPR002857">
    <property type="entry name" value="Znf_CXXC"/>
</dbReference>
<dbReference type="PANTHER" id="PTHR23358">
    <property type="entry name" value="METHYLCYTOSINE DIOXYGENASE TET"/>
    <property type="match status" value="1"/>
</dbReference>
<dbReference type="Pfam" id="PF12851">
    <property type="entry name" value="Tet_JBP"/>
    <property type="match status" value="1"/>
</dbReference>
<comment type="catalytic activity">
    <reaction evidence="10 13">
        <text>a 5-formyl-2'-deoxycytidine in DNA + 2-oxoglutarate + O2 = a 5-carboxyl-2'-deoxycytidine in DNA + succinate + CO2 + H(+)</text>
        <dbReference type="Rhea" id="RHEA:53832"/>
        <dbReference type="Rhea" id="RHEA-COMP:13656"/>
        <dbReference type="Rhea" id="RHEA-COMP:13657"/>
        <dbReference type="ChEBI" id="CHEBI:15378"/>
        <dbReference type="ChEBI" id="CHEBI:15379"/>
        <dbReference type="ChEBI" id="CHEBI:16526"/>
        <dbReference type="ChEBI" id="CHEBI:16810"/>
        <dbReference type="ChEBI" id="CHEBI:30031"/>
        <dbReference type="ChEBI" id="CHEBI:137731"/>
        <dbReference type="ChEBI" id="CHEBI:137732"/>
        <dbReference type="EC" id="1.14.11.80"/>
    </reaction>
</comment>
<evidence type="ECO:0000256" key="14">
    <source>
        <dbReference type="SAM" id="MobiDB-lite"/>
    </source>
</evidence>
<dbReference type="PROSITE" id="PS51058">
    <property type="entry name" value="ZF_CXXC"/>
    <property type="match status" value="1"/>
</dbReference>
<comment type="function">
    <text evidence="13">Dioxygenase that catalyzes the conversion of the modified genomic base 5-methylcytosine (5mC) into 5-hydroxymethylcytosine (5hmC) and plays a key role in epigenetic chromatin reprogramming during embryonic development.</text>
</comment>
<comment type="catalytic activity">
    <reaction evidence="13">
        <text>a 5-methyl-2'-deoxycytidine in DNA + 2-oxoglutarate + O2 = a 5-hydroxymethyl-2'-deoxycytidine in DNA + succinate + CO2</text>
        <dbReference type="Rhea" id="RHEA:52636"/>
        <dbReference type="Rhea" id="RHEA-COMP:11370"/>
        <dbReference type="Rhea" id="RHEA-COMP:13315"/>
        <dbReference type="ChEBI" id="CHEBI:15379"/>
        <dbReference type="ChEBI" id="CHEBI:16526"/>
        <dbReference type="ChEBI" id="CHEBI:16810"/>
        <dbReference type="ChEBI" id="CHEBI:30031"/>
        <dbReference type="ChEBI" id="CHEBI:85454"/>
        <dbReference type="ChEBI" id="CHEBI:136731"/>
        <dbReference type="EC" id="1.14.11.80"/>
    </reaction>
</comment>
<dbReference type="Ensembl" id="ENSPCET00000000592.1">
    <property type="protein sequence ID" value="ENSPCEP00000000576.1"/>
    <property type="gene ID" value="ENSPCEG00000000471.1"/>
</dbReference>
<dbReference type="InterPro" id="IPR046942">
    <property type="entry name" value="TET_oxygenase"/>
</dbReference>
<dbReference type="PANTHER" id="PTHR23358:SF2">
    <property type="entry name" value="METHYLCYTOSINE DIOXYGENASE TET1"/>
    <property type="match status" value="1"/>
</dbReference>
<feature type="region of interest" description="Disordered" evidence="14">
    <location>
        <begin position="1085"/>
        <end position="1121"/>
    </location>
</feature>
<feature type="compositionally biased region" description="Basic and acidic residues" evidence="14">
    <location>
        <begin position="39"/>
        <end position="63"/>
    </location>
</feature>
<comment type="cofactor">
    <cofactor evidence="13">
        <name>Fe(2+)</name>
        <dbReference type="ChEBI" id="CHEBI:29033"/>
    </cofactor>
    <text evidence="13">Binds 1 Fe(2+) ion per subunit.</text>
</comment>